<gene>
    <name evidence="2" type="ORF">M413DRAFT_278170</name>
</gene>
<name>A0A0C3BKW9_HEBCY</name>
<dbReference type="Proteomes" id="UP000053424">
    <property type="component" value="Unassembled WGS sequence"/>
</dbReference>
<feature type="region of interest" description="Disordered" evidence="1">
    <location>
        <begin position="56"/>
        <end position="87"/>
    </location>
</feature>
<evidence type="ECO:0000256" key="1">
    <source>
        <dbReference type="SAM" id="MobiDB-lite"/>
    </source>
</evidence>
<reference evidence="3" key="2">
    <citation type="submission" date="2015-01" db="EMBL/GenBank/DDBJ databases">
        <title>Evolutionary Origins and Diversification of the Mycorrhizal Mutualists.</title>
        <authorList>
            <consortium name="DOE Joint Genome Institute"/>
            <consortium name="Mycorrhizal Genomics Consortium"/>
            <person name="Kohler A."/>
            <person name="Kuo A."/>
            <person name="Nagy L.G."/>
            <person name="Floudas D."/>
            <person name="Copeland A."/>
            <person name="Barry K.W."/>
            <person name="Cichocki N."/>
            <person name="Veneault-Fourrey C."/>
            <person name="LaButti K."/>
            <person name="Lindquist E.A."/>
            <person name="Lipzen A."/>
            <person name="Lundell T."/>
            <person name="Morin E."/>
            <person name="Murat C."/>
            <person name="Riley R."/>
            <person name="Ohm R."/>
            <person name="Sun H."/>
            <person name="Tunlid A."/>
            <person name="Henrissat B."/>
            <person name="Grigoriev I.V."/>
            <person name="Hibbett D.S."/>
            <person name="Martin F."/>
        </authorList>
    </citation>
    <scope>NUCLEOTIDE SEQUENCE [LARGE SCALE GENOMIC DNA]</scope>
    <source>
        <strain evidence="3">h7</strain>
    </source>
</reference>
<evidence type="ECO:0000313" key="2">
    <source>
        <dbReference type="EMBL" id="KIM37365.1"/>
    </source>
</evidence>
<evidence type="ECO:0000313" key="3">
    <source>
        <dbReference type="Proteomes" id="UP000053424"/>
    </source>
</evidence>
<protein>
    <submittedName>
        <fullName evidence="2">Uncharacterized protein</fullName>
    </submittedName>
</protein>
<proteinExistence type="predicted"/>
<accession>A0A0C3BKW9</accession>
<sequence>MASSICSTGSFHYVMAMENCSIAPDAFTSDSILCATRQYERVGGVGEYLGYHAGKSHATAKVPPQERNCPPVPSVRRRGSTETLTKERPQFSCRTHVRCMGRPHLL</sequence>
<reference evidence="2 3" key="1">
    <citation type="submission" date="2014-04" db="EMBL/GenBank/DDBJ databases">
        <authorList>
            <consortium name="DOE Joint Genome Institute"/>
            <person name="Kuo A."/>
            <person name="Gay G."/>
            <person name="Dore J."/>
            <person name="Kohler A."/>
            <person name="Nagy L.G."/>
            <person name="Floudas D."/>
            <person name="Copeland A."/>
            <person name="Barry K.W."/>
            <person name="Cichocki N."/>
            <person name="Veneault-Fourrey C."/>
            <person name="LaButti K."/>
            <person name="Lindquist E.A."/>
            <person name="Lipzen A."/>
            <person name="Lundell T."/>
            <person name="Morin E."/>
            <person name="Murat C."/>
            <person name="Sun H."/>
            <person name="Tunlid A."/>
            <person name="Henrissat B."/>
            <person name="Grigoriev I.V."/>
            <person name="Hibbett D.S."/>
            <person name="Martin F."/>
            <person name="Nordberg H.P."/>
            <person name="Cantor M.N."/>
            <person name="Hua S.X."/>
        </authorList>
    </citation>
    <scope>NUCLEOTIDE SEQUENCE [LARGE SCALE GENOMIC DNA]</scope>
    <source>
        <strain evidence="3">h7</strain>
    </source>
</reference>
<dbReference type="AlphaFoldDB" id="A0A0C3BKW9"/>
<keyword evidence="3" id="KW-1185">Reference proteome</keyword>
<dbReference type="EMBL" id="KN831798">
    <property type="protein sequence ID" value="KIM37365.1"/>
    <property type="molecule type" value="Genomic_DNA"/>
</dbReference>
<dbReference type="HOGENOM" id="CLU_2223590_0_0_1"/>
<organism evidence="2 3">
    <name type="scientific">Hebeloma cylindrosporum</name>
    <dbReference type="NCBI Taxonomy" id="76867"/>
    <lineage>
        <taxon>Eukaryota</taxon>
        <taxon>Fungi</taxon>
        <taxon>Dikarya</taxon>
        <taxon>Basidiomycota</taxon>
        <taxon>Agaricomycotina</taxon>
        <taxon>Agaricomycetes</taxon>
        <taxon>Agaricomycetidae</taxon>
        <taxon>Agaricales</taxon>
        <taxon>Agaricineae</taxon>
        <taxon>Hymenogastraceae</taxon>
        <taxon>Hebeloma</taxon>
    </lineage>
</organism>